<dbReference type="Gene3D" id="3.40.50.150">
    <property type="entry name" value="Vaccinia Virus protein VP39"/>
    <property type="match status" value="1"/>
</dbReference>
<keyword evidence="7" id="KW-1185">Reference proteome</keyword>
<dbReference type="InterPro" id="IPR035909">
    <property type="entry name" value="CheB_C"/>
</dbReference>
<dbReference type="NCBIfam" id="TIGR00229">
    <property type="entry name" value="sensory_box"/>
    <property type="match status" value="2"/>
</dbReference>
<dbReference type="Pfam" id="PF13596">
    <property type="entry name" value="PAS_10"/>
    <property type="match status" value="1"/>
</dbReference>
<dbReference type="SUPFAM" id="SSF52738">
    <property type="entry name" value="Methylesterase CheB, C-terminal domain"/>
    <property type="match status" value="1"/>
</dbReference>
<dbReference type="GO" id="GO:0000156">
    <property type="term" value="F:phosphorelay response regulator activity"/>
    <property type="evidence" value="ECO:0007669"/>
    <property type="project" value="InterPro"/>
</dbReference>
<dbReference type="CDD" id="cd16434">
    <property type="entry name" value="CheB-CheR_fusion"/>
    <property type="match status" value="1"/>
</dbReference>
<comment type="caution">
    <text evidence="6">The sequence shown here is derived from an EMBL/GenBank/DDBJ whole genome shotgun (WGS) entry which is preliminary data.</text>
</comment>
<dbReference type="GO" id="GO:0008757">
    <property type="term" value="F:S-adenosylmethionine-dependent methyltransferase activity"/>
    <property type="evidence" value="ECO:0007669"/>
    <property type="project" value="InterPro"/>
</dbReference>
<gene>
    <name evidence="6" type="ORF">CRP01_27130</name>
</gene>
<dbReference type="Pfam" id="PF03705">
    <property type="entry name" value="CheR_N"/>
    <property type="match status" value="1"/>
</dbReference>
<dbReference type="InterPro" id="IPR000673">
    <property type="entry name" value="Sig_transdc_resp-reg_Me-estase"/>
</dbReference>
<dbReference type="InterPro" id="IPR022642">
    <property type="entry name" value="CheR_C"/>
</dbReference>
<sequence length="1080" mass="122248">MRVVGLGASAGGMEALMSLLSNLPDNTGAAFVLILHLSPDHHSVMDELLAKHASMPITIVDSVMPVQANQIYIISKDKNLTLEKNMLITHPRTPNDGLNLPIDKFFHSLGESQKEKAIGVILSGTGTDGSRGVRTIKEAGGLVLVQTPESAKFDGMPKAVLRLQMADKVLSPEGLASILTDILEWSDTNGDFNIAISGNGVEPLPYLDRILREVLTATGIDFSGYREPTLNRRLANRVLLHRLGDPEEYIELLRKDDREIFALQKDFLIGVTRFFRNPLAFESLERVVLPQIFDNREEEEAVRIWVPACSTGEEAYSIALIFDRYLRKNNLNHDFKIFGTDVDSAAIKLASEGAFSHNCAADIPDDLLLEYFVKEADFYRIKSVIRDKMLFAVHNLLSDPPFIHMDLISCRNALIYFKSVSQRAVLSTFHFALNPMGYLFLGPSESLGDVKHAYNQVEKKWNIFQKKENTQLPYQSRLRSGPGQLLHQPRKKTKTAEVQAVSSGEEELKDPFTKYLLDYYVPTVLFLNDKLDVIYIQGNVERLLTFPRGQADFNLDNMLPPEQVLLFRKGVGKVSGNEISVVYKDVSFSKNGNDELLDLRFRRVNLNGNEEDTFMVELLANTDGAAANEVELEEVNSNELLKDHIRILEGKLNQANSNSKDLVSRLESTNEELQASNRELLAANEELQSTNEELQSVNEELYTVNNELQIKNENLTTVNNDIKNLLKSTEIGTIFLDAELRIRRFTPAIRQQFNLLETDIGRPITDFSSTLEKLDIAEISREVFETLDTFEQEVTDQQGNHYLLRILPYRTEKNMIKGLVINFVDVNELMKVKEQIKTFANKFQAIFDYSNETIMVLDKDGTITRINQEFGGLEAPKLIFKNVYDYLQEEDRNSLENALQKTLNKKEPQEVKVSLITRDRGDRFYSGCVIPVIDQDQETHPVKKIIIIWADRTEQIIKHQQMLDAVGEYESFMDNALHQIILLDSEGIIKHINRVKFQDLEKSDLIGNSIYDFAGEGEGKQIATAIEQVFTGATSQKIAYEIRNKEGKNIQVELIGTPVILNDKVQYAALIVNDTESINQ</sequence>
<dbReference type="InterPro" id="IPR000014">
    <property type="entry name" value="PAS"/>
</dbReference>
<dbReference type="InterPro" id="IPR013656">
    <property type="entry name" value="PAS_4"/>
</dbReference>
<dbReference type="Gene3D" id="3.40.50.180">
    <property type="entry name" value="Methylesterase CheB, C-terminal domain"/>
    <property type="match status" value="1"/>
</dbReference>
<name>A0A2D0N4B5_FLAN2</name>
<dbReference type="SMART" id="SM00091">
    <property type="entry name" value="PAS"/>
    <property type="match status" value="3"/>
</dbReference>
<evidence type="ECO:0000259" key="4">
    <source>
        <dbReference type="PROSITE" id="PS50122"/>
    </source>
</evidence>
<feature type="domain" description="CheB-type methylesterase" evidence="4">
    <location>
        <begin position="1"/>
        <end position="186"/>
    </location>
</feature>
<proteinExistence type="predicted"/>
<dbReference type="AlphaFoldDB" id="A0A2D0N4B5"/>
<dbReference type="CDD" id="cd00130">
    <property type="entry name" value="PAS"/>
    <property type="match status" value="2"/>
</dbReference>
<dbReference type="PROSITE" id="PS50122">
    <property type="entry name" value="CHEB"/>
    <property type="match status" value="1"/>
</dbReference>
<dbReference type="PANTHER" id="PTHR24422:SF27">
    <property type="entry name" value="PROTEIN-GLUTAMATE O-METHYLTRANSFERASE"/>
    <property type="match status" value="1"/>
</dbReference>
<dbReference type="Pfam" id="PF08448">
    <property type="entry name" value="PAS_4"/>
    <property type="match status" value="1"/>
</dbReference>
<keyword evidence="2" id="KW-0175">Coiled coil</keyword>
<reference evidence="6 7" key="1">
    <citation type="submission" date="2017-10" db="EMBL/GenBank/DDBJ databases">
        <title>The draft genome sequence of Lewinella nigricans NBRC 102662.</title>
        <authorList>
            <person name="Wang K."/>
        </authorList>
    </citation>
    <scope>NUCLEOTIDE SEQUENCE [LARGE SCALE GENOMIC DNA]</scope>
    <source>
        <strain evidence="6 7">NBRC 102662</strain>
    </source>
</reference>
<dbReference type="InterPro" id="IPR000780">
    <property type="entry name" value="CheR_MeTrfase"/>
</dbReference>
<dbReference type="RefSeq" id="WP_099153198.1">
    <property type="nucleotide sequence ID" value="NZ_PDUD01000032.1"/>
</dbReference>
<dbReference type="EMBL" id="PDUD01000032">
    <property type="protein sequence ID" value="PHN03361.1"/>
    <property type="molecule type" value="Genomic_DNA"/>
</dbReference>
<evidence type="ECO:0000256" key="1">
    <source>
        <dbReference type="PROSITE-ProRule" id="PRU00050"/>
    </source>
</evidence>
<evidence type="ECO:0000313" key="7">
    <source>
        <dbReference type="Proteomes" id="UP000223913"/>
    </source>
</evidence>
<dbReference type="SUPFAM" id="SSF47757">
    <property type="entry name" value="Chemotaxis receptor methyltransferase CheR, N-terminal domain"/>
    <property type="match status" value="1"/>
</dbReference>
<keyword evidence="1" id="KW-0145">Chemotaxis</keyword>
<evidence type="ECO:0000256" key="2">
    <source>
        <dbReference type="SAM" id="Coils"/>
    </source>
</evidence>
<dbReference type="InterPro" id="IPR050903">
    <property type="entry name" value="Bact_Chemotaxis_MeTrfase"/>
</dbReference>
<feature type="active site" evidence="1">
    <location>
        <position position="9"/>
    </location>
</feature>
<protein>
    <recommendedName>
        <fullName evidence="8">Chemotaxis protein CheR</fullName>
    </recommendedName>
</protein>
<feature type="domain" description="CheR-type methyltransferase" evidence="5">
    <location>
        <begin position="207"/>
        <end position="447"/>
    </location>
</feature>
<dbReference type="Proteomes" id="UP000223913">
    <property type="component" value="Unassembled WGS sequence"/>
</dbReference>
<dbReference type="SUPFAM" id="SSF55785">
    <property type="entry name" value="PYP-like sensor domain (PAS domain)"/>
    <property type="match status" value="2"/>
</dbReference>
<feature type="active site" evidence="1">
    <location>
        <position position="128"/>
    </location>
</feature>
<feature type="active site" evidence="1">
    <location>
        <position position="36"/>
    </location>
</feature>
<dbReference type="Pfam" id="PF01739">
    <property type="entry name" value="CheR"/>
    <property type="match status" value="1"/>
</dbReference>
<evidence type="ECO:0000259" key="3">
    <source>
        <dbReference type="PROSITE" id="PS50112"/>
    </source>
</evidence>
<dbReference type="SMART" id="SM00138">
    <property type="entry name" value="MeTrc"/>
    <property type="match status" value="1"/>
</dbReference>
<dbReference type="Pfam" id="PF01339">
    <property type="entry name" value="CheB_methylest"/>
    <property type="match status" value="1"/>
</dbReference>
<dbReference type="GO" id="GO:0008984">
    <property type="term" value="F:protein-glutamate methylesterase activity"/>
    <property type="evidence" value="ECO:0007669"/>
    <property type="project" value="InterPro"/>
</dbReference>
<dbReference type="InterPro" id="IPR022641">
    <property type="entry name" value="CheR_N"/>
</dbReference>
<dbReference type="PRINTS" id="PR00996">
    <property type="entry name" value="CHERMTFRASE"/>
</dbReference>
<evidence type="ECO:0000313" key="6">
    <source>
        <dbReference type="EMBL" id="PHN03361.1"/>
    </source>
</evidence>
<feature type="domain" description="PAS" evidence="3">
    <location>
        <begin position="872"/>
        <end position="906"/>
    </location>
</feature>
<dbReference type="PROSITE" id="PS50123">
    <property type="entry name" value="CHER"/>
    <property type="match status" value="1"/>
</dbReference>
<dbReference type="OrthoDB" id="9813151at2"/>
<dbReference type="GO" id="GO:0005737">
    <property type="term" value="C:cytoplasm"/>
    <property type="evidence" value="ECO:0007669"/>
    <property type="project" value="InterPro"/>
</dbReference>
<organism evidence="6 7">
    <name type="scientific">Flavilitoribacter nigricans (strain ATCC 23147 / DSM 23189 / NBRC 102662 / NCIMB 1420 / SS-2)</name>
    <name type="common">Lewinella nigricans</name>
    <dbReference type="NCBI Taxonomy" id="1122177"/>
    <lineage>
        <taxon>Bacteria</taxon>
        <taxon>Pseudomonadati</taxon>
        <taxon>Bacteroidota</taxon>
        <taxon>Saprospiria</taxon>
        <taxon>Saprospirales</taxon>
        <taxon>Lewinellaceae</taxon>
        <taxon>Flavilitoribacter</taxon>
    </lineage>
</organism>
<dbReference type="PANTHER" id="PTHR24422">
    <property type="entry name" value="CHEMOTAXIS PROTEIN METHYLTRANSFERASE"/>
    <property type="match status" value="1"/>
</dbReference>
<accession>A0A2D0N4B5</accession>
<dbReference type="Gene3D" id="3.30.450.20">
    <property type="entry name" value="PAS domain"/>
    <property type="match status" value="3"/>
</dbReference>
<dbReference type="InterPro" id="IPR029063">
    <property type="entry name" value="SAM-dependent_MTases_sf"/>
</dbReference>
<dbReference type="SUPFAM" id="SSF53335">
    <property type="entry name" value="S-adenosyl-L-methionine-dependent methyltransferases"/>
    <property type="match status" value="1"/>
</dbReference>
<keyword evidence="1" id="KW-0378">Hydrolase</keyword>
<dbReference type="Pfam" id="PF13426">
    <property type="entry name" value="PAS_9"/>
    <property type="match status" value="1"/>
</dbReference>
<evidence type="ECO:0008006" key="8">
    <source>
        <dbReference type="Google" id="ProtNLM"/>
    </source>
</evidence>
<feature type="coiled-coil region" evidence="2">
    <location>
        <begin position="638"/>
        <end position="725"/>
    </location>
</feature>
<dbReference type="InterPro" id="IPR035965">
    <property type="entry name" value="PAS-like_dom_sf"/>
</dbReference>
<dbReference type="PROSITE" id="PS50112">
    <property type="entry name" value="PAS"/>
    <property type="match status" value="1"/>
</dbReference>
<dbReference type="GO" id="GO:0006935">
    <property type="term" value="P:chemotaxis"/>
    <property type="evidence" value="ECO:0007669"/>
    <property type="project" value="UniProtKB-UniRule"/>
</dbReference>
<evidence type="ECO:0000259" key="5">
    <source>
        <dbReference type="PROSITE" id="PS50123"/>
    </source>
</evidence>